<feature type="transmembrane region" description="Helical" evidence="1">
    <location>
        <begin position="230"/>
        <end position="251"/>
    </location>
</feature>
<dbReference type="AlphaFoldDB" id="A0A415E6H5"/>
<proteinExistence type="predicted"/>
<dbReference type="Proteomes" id="UP000284841">
    <property type="component" value="Unassembled WGS sequence"/>
</dbReference>
<gene>
    <name evidence="2" type="ORF">DW099_01745</name>
</gene>
<keyword evidence="3" id="KW-1185">Reference proteome</keyword>
<feature type="transmembrane region" description="Helical" evidence="1">
    <location>
        <begin position="303"/>
        <end position="323"/>
    </location>
</feature>
<feature type="transmembrane region" description="Helical" evidence="1">
    <location>
        <begin position="197"/>
        <end position="218"/>
    </location>
</feature>
<evidence type="ECO:0000313" key="2">
    <source>
        <dbReference type="EMBL" id="RHJ89324.1"/>
    </source>
</evidence>
<evidence type="ECO:0000313" key="3">
    <source>
        <dbReference type="Proteomes" id="UP000284841"/>
    </source>
</evidence>
<dbReference type="RefSeq" id="WP_118333422.1">
    <property type="nucleotide sequence ID" value="NZ_AP025567.1"/>
</dbReference>
<protein>
    <recommendedName>
        <fullName evidence="4">XRE family transcriptional regulator</fullName>
    </recommendedName>
</protein>
<feature type="transmembrane region" description="Helical" evidence="1">
    <location>
        <begin position="272"/>
        <end position="291"/>
    </location>
</feature>
<dbReference type="InterPro" id="IPR047928">
    <property type="entry name" value="Perm_prefix_1"/>
</dbReference>
<keyword evidence="1" id="KW-0472">Membrane</keyword>
<keyword evidence="1" id="KW-0812">Transmembrane</keyword>
<feature type="transmembrane region" description="Helical" evidence="1">
    <location>
        <begin position="109"/>
        <end position="128"/>
    </location>
</feature>
<dbReference type="STRING" id="1776384.GCA_900086585_02628"/>
<dbReference type="EMBL" id="QRMS01000001">
    <property type="protein sequence ID" value="RHJ89324.1"/>
    <property type="molecule type" value="Genomic_DNA"/>
</dbReference>
<organism evidence="2 3">
    <name type="scientific">Emergencia timonensis</name>
    <dbReference type="NCBI Taxonomy" id="1776384"/>
    <lineage>
        <taxon>Bacteria</taxon>
        <taxon>Bacillati</taxon>
        <taxon>Bacillota</taxon>
        <taxon>Clostridia</taxon>
        <taxon>Peptostreptococcales</taxon>
        <taxon>Anaerovoracaceae</taxon>
        <taxon>Emergencia</taxon>
    </lineage>
</organism>
<comment type="caution">
    <text evidence="2">The sequence shown here is derived from an EMBL/GenBank/DDBJ whole genome shotgun (WGS) entry which is preliminary data.</text>
</comment>
<dbReference type="NCBIfam" id="NF038403">
    <property type="entry name" value="perm_prefix_1"/>
    <property type="match status" value="1"/>
</dbReference>
<evidence type="ECO:0000256" key="1">
    <source>
        <dbReference type="SAM" id="Phobius"/>
    </source>
</evidence>
<accession>A0A415E6H5</accession>
<keyword evidence="1" id="KW-1133">Transmembrane helix</keyword>
<reference evidence="2 3" key="1">
    <citation type="submission" date="2018-08" db="EMBL/GenBank/DDBJ databases">
        <title>A genome reference for cultivated species of the human gut microbiota.</title>
        <authorList>
            <person name="Zou Y."/>
            <person name="Xue W."/>
            <person name="Luo G."/>
        </authorList>
    </citation>
    <scope>NUCLEOTIDE SEQUENCE [LARGE SCALE GENOMIC DNA]</scope>
    <source>
        <strain evidence="2 3">AM07-24</strain>
    </source>
</reference>
<evidence type="ECO:0008006" key="4">
    <source>
        <dbReference type="Google" id="ProtNLM"/>
    </source>
</evidence>
<dbReference type="OrthoDB" id="9815852at2"/>
<feature type="transmembrane region" description="Helical" evidence="1">
    <location>
        <begin position="134"/>
        <end position="156"/>
    </location>
</feature>
<sequence>MEIILNYLDSMFTQLPDTEEVRKAKGEMASMMEDKYVELKAEGKSENEAIGIVISEFGNMEELIRELGIREKSAPSITINEDKRKPSMKINLSRGKEYLDDMRQYARKIGIGVVLCICSPILLINSGVRTDAAAPTAMGLIVLFGMVAAAVVLFIVNGVSMSKYEYLQQEVFELEPGAKTIFGKMQEEARSTFGRKMAIGVSLIIIGVIPAIVAGIIFDESQAAKIGAAVSLLLLFVAAGVYILITAGMPYGCYDVLLQKGDYTVERKKNKLIDKVAAIYWPLIVAIYLAYSFLTEDWGRSWIIWPVAGVLFGAIAGICSISSKNENDR</sequence>
<name>A0A415E6H5_9FIRM</name>